<sequence length="270" mass="28875">MLRSPVPLLFLIAIFVVNPAKALPNETISSPEVQLQQVPGSTSSVPNDTVAWTTFSSFLTIAGAIIVLLLTALCVESEEKPELYRRLRYPLILGLGYFGIFVLFGVVDRQSIWSTVGGSAILCLIVLLAVQTFWSSEVLLLPKLKAIFYLHGFFGYVALSCVGIASHLGAACLNGCNWFIFGGAFVCFVGMLGILVHEPSASYNSSPKIVVLYGYVLIVYIGILGNLSLVGFDGKFAVLKRPVTASTSYVMTPLKNGVIGVIGVSVSVTG</sequence>
<keyword evidence="3" id="KW-1185">Reference proteome</keyword>
<dbReference type="AlphaFoldDB" id="A0A183CF23"/>
<accession>A0A183CF23</accession>
<name>A0A183CF23_GLOPA</name>
<feature type="transmembrane region" description="Helical" evidence="1">
    <location>
        <begin position="112"/>
        <end position="134"/>
    </location>
</feature>
<feature type="transmembrane region" description="Helical" evidence="1">
    <location>
        <begin position="146"/>
        <end position="166"/>
    </location>
</feature>
<reference evidence="3" key="2">
    <citation type="submission" date="2014-05" db="EMBL/GenBank/DDBJ databases">
        <title>The genome and life-stage specific transcriptomes of Globodera pallida elucidate key aspects of plant parasitism by a cyst nematode.</title>
        <authorList>
            <person name="Cotton J.A."/>
            <person name="Lilley C.J."/>
            <person name="Jones L.M."/>
            <person name="Kikuchi T."/>
            <person name="Reid A.J."/>
            <person name="Thorpe P."/>
            <person name="Tsai I.J."/>
            <person name="Beasley H."/>
            <person name="Blok V."/>
            <person name="Cock P.J.A."/>
            <person name="Van den Akker S.E."/>
            <person name="Holroyd N."/>
            <person name="Hunt M."/>
            <person name="Mantelin S."/>
            <person name="Naghra H."/>
            <person name="Pain A."/>
            <person name="Palomares-Rius J.E."/>
            <person name="Zarowiecki M."/>
            <person name="Berriman M."/>
            <person name="Jones J.T."/>
            <person name="Urwin P.E."/>
        </authorList>
    </citation>
    <scope>NUCLEOTIDE SEQUENCE [LARGE SCALE GENOMIC DNA]</scope>
    <source>
        <strain evidence="3">Lindley</strain>
    </source>
</reference>
<feature type="transmembrane region" description="Helical" evidence="1">
    <location>
        <begin position="50"/>
        <end position="75"/>
    </location>
</feature>
<keyword evidence="1" id="KW-0472">Membrane</keyword>
<evidence type="ECO:0000313" key="3">
    <source>
        <dbReference type="Proteomes" id="UP000050741"/>
    </source>
</evidence>
<evidence type="ECO:0000256" key="2">
    <source>
        <dbReference type="SAM" id="SignalP"/>
    </source>
</evidence>
<protein>
    <submittedName>
        <fullName evidence="4">Cytochrome b561 domain-containing protein</fullName>
    </submittedName>
</protein>
<reference evidence="4" key="3">
    <citation type="submission" date="2016-06" db="UniProtKB">
        <authorList>
            <consortium name="WormBaseParasite"/>
        </authorList>
    </citation>
    <scope>IDENTIFICATION</scope>
</reference>
<feature type="chain" id="PRO_5008147491" evidence="2">
    <location>
        <begin position="23"/>
        <end position="270"/>
    </location>
</feature>
<organism evidence="3 4">
    <name type="scientific">Globodera pallida</name>
    <name type="common">Potato cyst nematode worm</name>
    <name type="synonym">Heterodera pallida</name>
    <dbReference type="NCBI Taxonomy" id="36090"/>
    <lineage>
        <taxon>Eukaryota</taxon>
        <taxon>Metazoa</taxon>
        <taxon>Ecdysozoa</taxon>
        <taxon>Nematoda</taxon>
        <taxon>Chromadorea</taxon>
        <taxon>Rhabditida</taxon>
        <taxon>Tylenchina</taxon>
        <taxon>Tylenchomorpha</taxon>
        <taxon>Tylenchoidea</taxon>
        <taxon>Heteroderidae</taxon>
        <taxon>Heteroderinae</taxon>
        <taxon>Globodera</taxon>
    </lineage>
</organism>
<keyword evidence="2" id="KW-0732">Signal</keyword>
<proteinExistence type="predicted"/>
<evidence type="ECO:0000313" key="4">
    <source>
        <dbReference type="WBParaSite" id="GPLIN_001147800"/>
    </source>
</evidence>
<dbReference type="WBParaSite" id="GPLIN_001147800">
    <property type="protein sequence ID" value="GPLIN_001147800"/>
    <property type="gene ID" value="GPLIN_001147800"/>
</dbReference>
<feature type="transmembrane region" description="Helical" evidence="1">
    <location>
        <begin position="87"/>
        <end position="106"/>
    </location>
</feature>
<dbReference type="Proteomes" id="UP000050741">
    <property type="component" value="Unassembled WGS sequence"/>
</dbReference>
<keyword evidence="1" id="KW-1133">Transmembrane helix</keyword>
<keyword evidence="1" id="KW-0812">Transmembrane</keyword>
<feature type="signal peptide" evidence="2">
    <location>
        <begin position="1"/>
        <end position="22"/>
    </location>
</feature>
<feature type="transmembrane region" description="Helical" evidence="1">
    <location>
        <begin position="178"/>
        <end position="197"/>
    </location>
</feature>
<reference evidence="3" key="1">
    <citation type="submission" date="2013-12" db="EMBL/GenBank/DDBJ databases">
        <authorList>
            <person name="Aslett M."/>
        </authorList>
    </citation>
    <scope>NUCLEOTIDE SEQUENCE [LARGE SCALE GENOMIC DNA]</scope>
    <source>
        <strain evidence="3">Lindley</strain>
    </source>
</reference>
<feature type="transmembrane region" description="Helical" evidence="1">
    <location>
        <begin position="209"/>
        <end position="232"/>
    </location>
</feature>
<evidence type="ECO:0000256" key="1">
    <source>
        <dbReference type="SAM" id="Phobius"/>
    </source>
</evidence>